<feature type="transmembrane region" description="Helical" evidence="1">
    <location>
        <begin position="64"/>
        <end position="82"/>
    </location>
</feature>
<evidence type="ECO:0000313" key="4">
    <source>
        <dbReference type="Proteomes" id="UP000614047"/>
    </source>
</evidence>
<dbReference type="InterPro" id="IPR005530">
    <property type="entry name" value="SPW"/>
</dbReference>
<evidence type="ECO:0000256" key="1">
    <source>
        <dbReference type="SAM" id="Phobius"/>
    </source>
</evidence>
<keyword evidence="1" id="KW-1133">Transmembrane helix</keyword>
<keyword evidence="4" id="KW-1185">Reference proteome</keyword>
<evidence type="ECO:0000313" key="3">
    <source>
        <dbReference type="EMBL" id="MBG6086109.1"/>
    </source>
</evidence>
<feature type="transmembrane region" description="Helical" evidence="1">
    <location>
        <begin position="115"/>
        <end position="138"/>
    </location>
</feature>
<dbReference type="RefSeq" id="WP_197009158.1">
    <property type="nucleotide sequence ID" value="NZ_BAABES010000017.1"/>
</dbReference>
<dbReference type="Proteomes" id="UP000614047">
    <property type="component" value="Unassembled WGS sequence"/>
</dbReference>
<feature type="transmembrane region" description="Helical" evidence="1">
    <location>
        <begin position="89"/>
        <end position="109"/>
    </location>
</feature>
<sequence>MTSRSVGIEHHPDIQELRERYEVAGQRPMAQGVDGLIGLAGLFLAVSPWVVGFSGRTNLAVNDLIIGIAVALLAVGFASAYGRTHGMAWVAPVIGLWAIASPWAVSGPAPTASVIWSNVVTGALIVLFGCGAMAVGMLRR</sequence>
<proteinExistence type="predicted"/>
<dbReference type="AlphaFoldDB" id="A0A931DC10"/>
<keyword evidence="1" id="KW-0812">Transmembrane</keyword>
<dbReference type="Pfam" id="PF03779">
    <property type="entry name" value="SPW"/>
    <property type="match status" value="1"/>
</dbReference>
<gene>
    <name evidence="3" type="ORF">IW256_000222</name>
</gene>
<organism evidence="3 4">
    <name type="scientific">Actinomadura viridis</name>
    <dbReference type="NCBI Taxonomy" id="58110"/>
    <lineage>
        <taxon>Bacteria</taxon>
        <taxon>Bacillati</taxon>
        <taxon>Actinomycetota</taxon>
        <taxon>Actinomycetes</taxon>
        <taxon>Streptosporangiales</taxon>
        <taxon>Thermomonosporaceae</taxon>
        <taxon>Actinomadura</taxon>
    </lineage>
</organism>
<dbReference type="EMBL" id="JADOUA010000001">
    <property type="protein sequence ID" value="MBG6086109.1"/>
    <property type="molecule type" value="Genomic_DNA"/>
</dbReference>
<reference evidence="3" key="1">
    <citation type="submission" date="2020-11" db="EMBL/GenBank/DDBJ databases">
        <title>Sequencing the genomes of 1000 actinobacteria strains.</title>
        <authorList>
            <person name="Klenk H.-P."/>
        </authorList>
    </citation>
    <scope>NUCLEOTIDE SEQUENCE</scope>
    <source>
        <strain evidence="3">DSM 43175</strain>
    </source>
</reference>
<keyword evidence="1" id="KW-0472">Membrane</keyword>
<comment type="caution">
    <text evidence="3">The sequence shown here is derived from an EMBL/GenBank/DDBJ whole genome shotgun (WGS) entry which is preliminary data.</text>
</comment>
<accession>A0A931DC10</accession>
<feature type="domain" description="SPW repeat-containing integral membrane" evidence="2">
    <location>
        <begin position="34"/>
        <end position="129"/>
    </location>
</feature>
<evidence type="ECO:0000259" key="2">
    <source>
        <dbReference type="Pfam" id="PF03779"/>
    </source>
</evidence>
<feature type="transmembrane region" description="Helical" evidence="1">
    <location>
        <begin position="35"/>
        <end position="52"/>
    </location>
</feature>
<name>A0A931DC10_9ACTN</name>
<protein>
    <recommendedName>
        <fullName evidence="2">SPW repeat-containing integral membrane domain-containing protein</fullName>
    </recommendedName>
</protein>